<dbReference type="KEGG" id="swo:Swol_2018"/>
<evidence type="ECO:0000259" key="5">
    <source>
        <dbReference type="Pfam" id="PF13490"/>
    </source>
</evidence>
<dbReference type="Pfam" id="PF13490">
    <property type="entry name" value="zf-HC2"/>
    <property type="match status" value="1"/>
</dbReference>
<dbReference type="InterPro" id="IPR041916">
    <property type="entry name" value="Anti_sigma_zinc_sf"/>
</dbReference>
<gene>
    <name evidence="6" type="ordered locus">Swol_2018</name>
</gene>
<accession>Q0AVE1</accession>
<organism evidence="6 7">
    <name type="scientific">Syntrophomonas wolfei subsp. wolfei (strain DSM 2245B / Goettingen)</name>
    <dbReference type="NCBI Taxonomy" id="335541"/>
    <lineage>
        <taxon>Bacteria</taxon>
        <taxon>Bacillati</taxon>
        <taxon>Bacillota</taxon>
        <taxon>Clostridia</taxon>
        <taxon>Eubacteriales</taxon>
        <taxon>Syntrophomonadaceae</taxon>
        <taxon>Syntrophomonas</taxon>
    </lineage>
</organism>
<keyword evidence="4" id="KW-0472">Membrane</keyword>
<evidence type="ECO:0000256" key="3">
    <source>
        <dbReference type="SAM" id="MobiDB-lite"/>
    </source>
</evidence>
<comment type="similarity">
    <text evidence="1">Belongs to the zinc-associated anti-sigma factor (ZAS) superfamily. Anti-sigma-W factor family.</text>
</comment>
<keyword evidence="4 6" id="KW-0812">Transmembrane</keyword>
<proteinExistence type="inferred from homology"/>
<feature type="compositionally biased region" description="Basic and acidic residues" evidence="3">
    <location>
        <begin position="318"/>
        <end position="339"/>
    </location>
</feature>
<dbReference type="OrthoDB" id="9808253at2"/>
<feature type="transmembrane region" description="Helical" evidence="4">
    <location>
        <begin position="111"/>
        <end position="138"/>
    </location>
</feature>
<name>Q0AVE1_SYNWW</name>
<keyword evidence="4" id="KW-1133">Transmembrane helix</keyword>
<evidence type="ECO:0000313" key="7">
    <source>
        <dbReference type="Proteomes" id="UP000001968"/>
    </source>
</evidence>
<dbReference type="InterPro" id="IPR027383">
    <property type="entry name" value="Znf_put"/>
</dbReference>
<dbReference type="EMBL" id="CP000448">
    <property type="protein sequence ID" value="ABI69313.1"/>
    <property type="molecule type" value="Genomic_DNA"/>
</dbReference>
<dbReference type="Gene3D" id="1.10.10.1320">
    <property type="entry name" value="Anti-sigma factor, zinc-finger domain"/>
    <property type="match status" value="1"/>
</dbReference>
<keyword evidence="7" id="KW-1185">Reference proteome</keyword>
<dbReference type="HOGENOM" id="CLU_719486_0_0_9"/>
<evidence type="ECO:0000313" key="6">
    <source>
        <dbReference type="EMBL" id="ABI69313.1"/>
    </source>
</evidence>
<evidence type="ECO:0000256" key="1">
    <source>
        <dbReference type="ARBA" id="ARBA00024353"/>
    </source>
</evidence>
<sequence length="384" mass="43042">MGREGTFALAISSKNREEKVMKCEQVSELLSAYIDEMTSEKETKALEAHLAQCADCRKELDDYRLLRGIMQQLESPLPPNDFSTVVQKRLQENKNKIFSATTIDRPKKTGWIAAVLAGLALASGIYASSYLSVGDFLVSWQNKKEQKKPRIAIEDIIERFQKWNQEEDNSNRESAEPEAQIDTNPRAKVSVGVGAVNTQEEVEPKTAGDDSYSSHIMVKELSTALAQVIEIADEREIKYSMTSGSYGNSEARRVVLEVEPQEVPQLLMELEAIGRKLDVADLIEASGQDKVLQAPDLDEKPLLLEKSEFSDSEKLSMVKIENNEEAREDEKEELAKEKAASAPDNKMLFNSEKGEDTNNIEVIMEENKPEGTKVNLDILIIQEK</sequence>
<evidence type="ECO:0000256" key="2">
    <source>
        <dbReference type="ARBA" id="ARBA00024438"/>
    </source>
</evidence>
<evidence type="ECO:0000256" key="4">
    <source>
        <dbReference type="SAM" id="Phobius"/>
    </source>
</evidence>
<dbReference type="Proteomes" id="UP000001968">
    <property type="component" value="Chromosome"/>
</dbReference>
<dbReference type="AlphaFoldDB" id="Q0AVE1"/>
<protein>
    <recommendedName>
        <fullName evidence="2">Anti-sigma-W factor RsiW</fullName>
    </recommendedName>
</protein>
<feature type="domain" description="Putative zinc-finger" evidence="5">
    <location>
        <begin position="23"/>
        <end position="57"/>
    </location>
</feature>
<dbReference type="eggNOG" id="COG5662">
    <property type="taxonomic scope" value="Bacteria"/>
</dbReference>
<reference evidence="7" key="1">
    <citation type="journal article" date="2010" name="Environ. Microbiol.">
        <title>The genome of Syntrophomonas wolfei: new insights into syntrophic metabolism and biohydrogen production.</title>
        <authorList>
            <person name="Sieber J.R."/>
            <person name="Sims D.R."/>
            <person name="Han C."/>
            <person name="Kim E."/>
            <person name="Lykidis A."/>
            <person name="Lapidus A.L."/>
            <person name="McDonnald E."/>
            <person name="Rohlin L."/>
            <person name="Culley D.E."/>
            <person name="Gunsalus R."/>
            <person name="McInerney M.J."/>
        </authorList>
    </citation>
    <scope>NUCLEOTIDE SEQUENCE [LARGE SCALE GENOMIC DNA]</scope>
    <source>
        <strain evidence="7">DSM 2245B / Goettingen</strain>
    </source>
</reference>
<dbReference type="STRING" id="335541.Swol_2018"/>
<feature type="region of interest" description="Disordered" evidence="3">
    <location>
        <begin position="318"/>
        <end position="358"/>
    </location>
</feature>